<gene>
    <name evidence="1" type="ORF">NDU88_003722</name>
</gene>
<comment type="caution">
    <text evidence="1">The sequence shown here is derived from an EMBL/GenBank/DDBJ whole genome shotgun (WGS) entry which is preliminary data.</text>
</comment>
<evidence type="ECO:0000313" key="1">
    <source>
        <dbReference type="EMBL" id="KAJ1208336.1"/>
    </source>
</evidence>
<dbReference type="AlphaFoldDB" id="A0AAV7W6Y9"/>
<organism evidence="1 2">
    <name type="scientific">Pleurodeles waltl</name>
    <name type="common">Iberian ribbed newt</name>
    <dbReference type="NCBI Taxonomy" id="8319"/>
    <lineage>
        <taxon>Eukaryota</taxon>
        <taxon>Metazoa</taxon>
        <taxon>Chordata</taxon>
        <taxon>Craniata</taxon>
        <taxon>Vertebrata</taxon>
        <taxon>Euteleostomi</taxon>
        <taxon>Amphibia</taxon>
        <taxon>Batrachia</taxon>
        <taxon>Caudata</taxon>
        <taxon>Salamandroidea</taxon>
        <taxon>Salamandridae</taxon>
        <taxon>Pleurodelinae</taxon>
        <taxon>Pleurodeles</taxon>
    </lineage>
</organism>
<dbReference type="Proteomes" id="UP001066276">
    <property type="component" value="Chromosome 1_2"/>
</dbReference>
<name>A0AAV7W6Y9_PLEWA</name>
<sequence>MPRHSTPRCRGAMFGSWLGQAPLPLTRLPSCVLCSRWLQIHLYLCLTTPALLVRVEPPNTQGGCKDSAGAAKSTKNGVDAIGVLVVGWQAGLKAVRRSFNPPGSSPGSCVGCGPPSRQQGLLSEDRVWAILVL</sequence>
<dbReference type="EMBL" id="JANPWB010000002">
    <property type="protein sequence ID" value="KAJ1208336.1"/>
    <property type="molecule type" value="Genomic_DNA"/>
</dbReference>
<evidence type="ECO:0000313" key="2">
    <source>
        <dbReference type="Proteomes" id="UP001066276"/>
    </source>
</evidence>
<accession>A0AAV7W6Y9</accession>
<reference evidence="1" key="1">
    <citation type="journal article" date="2022" name="bioRxiv">
        <title>Sequencing and chromosome-scale assembly of the giantPleurodeles waltlgenome.</title>
        <authorList>
            <person name="Brown T."/>
            <person name="Elewa A."/>
            <person name="Iarovenko S."/>
            <person name="Subramanian E."/>
            <person name="Araus A.J."/>
            <person name="Petzold A."/>
            <person name="Susuki M."/>
            <person name="Suzuki K.-i.T."/>
            <person name="Hayashi T."/>
            <person name="Toyoda A."/>
            <person name="Oliveira C."/>
            <person name="Osipova E."/>
            <person name="Leigh N.D."/>
            <person name="Simon A."/>
            <person name="Yun M.H."/>
        </authorList>
    </citation>
    <scope>NUCLEOTIDE SEQUENCE</scope>
    <source>
        <strain evidence="1">20211129_DDA</strain>
        <tissue evidence="1">Liver</tissue>
    </source>
</reference>
<protein>
    <submittedName>
        <fullName evidence="1">Uncharacterized protein</fullName>
    </submittedName>
</protein>
<keyword evidence="2" id="KW-1185">Reference proteome</keyword>
<proteinExistence type="predicted"/>